<gene>
    <name evidence="2" type="ORF">DMB90_09770</name>
</gene>
<accession>A0A5P6AA22</accession>
<feature type="compositionally biased region" description="Basic residues" evidence="1">
    <location>
        <begin position="47"/>
        <end position="61"/>
    </location>
</feature>
<evidence type="ECO:0000256" key="1">
    <source>
        <dbReference type="SAM" id="MobiDB-lite"/>
    </source>
</evidence>
<dbReference type="EMBL" id="CP029752">
    <property type="protein sequence ID" value="QFG76645.1"/>
    <property type="molecule type" value="Genomic_DNA"/>
</dbReference>
<name>A0A5P6AA22_RAOPL</name>
<protein>
    <submittedName>
        <fullName evidence="2">Uncharacterized protein</fullName>
    </submittedName>
</protein>
<dbReference type="AlphaFoldDB" id="A0A5P6AA22"/>
<feature type="region of interest" description="Disordered" evidence="1">
    <location>
        <begin position="41"/>
        <end position="61"/>
    </location>
</feature>
<reference evidence="2" key="1">
    <citation type="submission" date="2018-05" db="EMBL/GenBank/DDBJ databases">
        <title>Bacterial isolates from healthy term breastfed infants carrying antibiotic resistance genes.</title>
        <authorList>
            <person name="Casaburi G."/>
        </authorList>
    </citation>
    <scope>NUCLEOTIDE SEQUENCE [LARGE SCALE GENOMIC DNA]</scope>
    <source>
        <strain evidence="2">7084_4</strain>
    </source>
</reference>
<proteinExistence type="predicted"/>
<evidence type="ECO:0000313" key="2">
    <source>
        <dbReference type="EMBL" id="QFG76645.1"/>
    </source>
</evidence>
<sequence>MAGLRRQTLCAGGTFERVIAAEQLRASAINSAMIMMLRASHSPGWKRSGRRPGARRRAAVA</sequence>
<organism evidence="2">
    <name type="scientific">Raoultella planticola</name>
    <name type="common">Klebsiella planticola</name>
    <dbReference type="NCBI Taxonomy" id="575"/>
    <lineage>
        <taxon>Bacteria</taxon>
        <taxon>Pseudomonadati</taxon>
        <taxon>Pseudomonadota</taxon>
        <taxon>Gammaproteobacteria</taxon>
        <taxon>Enterobacterales</taxon>
        <taxon>Enterobacteriaceae</taxon>
        <taxon>Klebsiella/Raoultella group</taxon>
        <taxon>Raoultella</taxon>
    </lineage>
</organism>